<dbReference type="Proteomes" id="UP001145114">
    <property type="component" value="Unassembled WGS sequence"/>
</dbReference>
<protein>
    <submittedName>
        <fullName evidence="1">Uncharacterized protein</fullName>
    </submittedName>
</protein>
<keyword evidence="2" id="KW-1185">Reference proteome</keyword>
<proteinExistence type="predicted"/>
<gene>
    <name evidence="1" type="ORF">EV182_008555</name>
</gene>
<reference evidence="1" key="1">
    <citation type="submission" date="2022-06" db="EMBL/GenBank/DDBJ databases">
        <title>Phylogenomic reconstructions and comparative analyses of Kickxellomycotina fungi.</title>
        <authorList>
            <person name="Reynolds N.K."/>
            <person name="Stajich J.E."/>
            <person name="Barry K."/>
            <person name="Grigoriev I.V."/>
            <person name="Crous P."/>
            <person name="Smith M.E."/>
        </authorList>
    </citation>
    <scope>NUCLEOTIDE SEQUENCE</scope>
    <source>
        <strain evidence="1">RSA 2271</strain>
    </source>
</reference>
<evidence type="ECO:0000313" key="2">
    <source>
        <dbReference type="Proteomes" id="UP001145114"/>
    </source>
</evidence>
<accession>A0ACC1H934</accession>
<feature type="non-terminal residue" evidence="1">
    <location>
        <position position="1"/>
    </location>
</feature>
<sequence>TVGKTKILLLDAHIQRLSQSINLVDKETHPLSRRDLRAAILASTSDQDRSSTPDLIKSNAQYLKTILLPLIRQALAKFYECVDPRTFDEAKITLTLDDNVDK</sequence>
<organism evidence="1 2">
    <name type="scientific">Spiromyces aspiralis</name>
    <dbReference type="NCBI Taxonomy" id="68401"/>
    <lineage>
        <taxon>Eukaryota</taxon>
        <taxon>Fungi</taxon>
        <taxon>Fungi incertae sedis</taxon>
        <taxon>Zoopagomycota</taxon>
        <taxon>Kickxellomycotina</taxon>
        <taxon>Kickxellomycetes</taxon>
        <taxon>Kickxellales</taxon>
        <taxon>Kickxellaceae</taxon>
        <taxon>Spiromyces</taxon>
    </lineage>
</organism>
<dbReference type="EMBL" id="JAMZIH010009617">
    <property type="protein sequence ID" value="KAJ1669862.1"/>
    <property type="molecule type" value="Genomic_DNA"/>
</dbReference>
<comment type="caution">
    <text evidence="1">The sequence shown here is derived from an EMBL/GenBank/DDBJ whole genome shotgun (WGS) entry which is preliminary data.</text>
</comment>
<name>A0ACC1H934_9FUNG</name>
<evidence type="ECO:0000313" key="1">
    <source>
        <dbReference type="EMBL" id="KAJ1669862.1"/>
    </source>
</evidence>
<feature type="non-terminal residue" evidence="1">
    <location>
        <position position="102"/>
    </location>
</feature>